<dbReference type="Proteomes" id="UP000823616">
    <property type="component" value="Unassembled WGS sequence"/>
</dbReference>
<feature type="transmembrane region" description="Helical" evidence="1">
    <location>
        <begin position="150"/>
        <end position="169"/>
    </location>
</feature>
<keyword evidence="1" id="KW-0472">Membrane</keyword>
<evidence type="ECO:0000313" key="2">
    <source>
        <dbReference type="EMBL" id="MBO8450494.1"/>
    </source>
</evidence>
<proteinExistence type="predicted"/>
<sequence length="369" mass="41447">MAENILDKAGRLFRKRRYGEVISLLEPVALAVDDPAYKNSFDLYFLLGMSCLYTGDTGGASAYFSRAWKINMRNPALLLAQAAVFLAQGKTAEACGAYLDALHQDPENKKAAKALEFLRKTEDDEVERFVRRGKAVRFYPAARKSRLRPVLAAAAVMLVCLVPAGFILARRAAVPPRADLSAFSLSVDERRSAAGSEQEGTYRYILTSSQIVDSYEAIKTYFNRFRDNAAQVEINRLLNSNASVSVRRKARQLMDYLSEPGFDTLKDNYSYAEVYEEPDLYLDCWVIWYGLAANVTRTENSTDFSFLVGYDRKADLQGMIRVHFPRALSFDPDRPFEVLGQIKSDGGHLFLQGSSIYQTVRPAPEEKKG</sequence>
<evidence type="ECO:0008006" key="4">
    <source>
        <dbReference type="Google" id="ProtNLM"/>
    </source>
</evidence>
<comment type="caution">
    <text evidence="2">The sequence shown here is derived from an EMBL/GenBank/DDBJ whole genome shotgun (WGS) entry which is preliminary data.</text>
</comment>
<evidence type="ECO:0000256" key="1">
    <source>
        <dbReference type="SAM" id="Phobius"/>
    </source>
</evidence>
<dbReference type="SUPFAM" id="SSF48452">
    <property type="entry name" value="TPR-like"/>
    <property type="match status" value="1"/>
</dbReference>
<accession>A0A9D9HGV2</accession>
<keyword evidence="1" id="KW-0812">Transmembrane</keyword>
<organism evidence="2 3">
    <name type="scientific">Candidatus Avitreponema avistercoris</name>
    <dbReference type="NCBI Taxonomy" id="2840705"/>
    <lineage>
        <taxon>Bacteria</taxon>
        <taxon>Pseudomonadati</taxon>
        <taxon>Spirochaetota</taxon>
        <taxon>Spirochaetia</taxon>
        <taxon>Spirochaetales</taxon>
        <taxon>Candidatus Avitreponema</taxon>
    </lineage>
</organism>
<evidence type="ECO:0000313" key="3">
    <source>
        <dbReference type="Proteomes" id="UP000823616"/>
    </source>
</evidence>
<name>A0A9D9HGV2_9SPIR</name>
<gene>
    <name evidence="2" type="ORF">IAA96_05245</name>
</gene>
<dbReference type="AlphaFoldDB" id="A0A9D9HGV2"/>
<dbReference type="EMBL" id="JADIMS010000091">
    <property type="protein sequence ID" value="MBO8450494.1"/>
    <property type="molecule type" value="Genomic_DNA"/>
</dbReference>
<reference evidence="2" key="2">
    <citation type="journal article" date="2021" name="PeerJ">
        <title>Extensive microbial diversity within the chicken gut microbiome revealed by metagenomics and culture.</title>
        <authorList>
            <person name="Gilroy R."/>
            <person name="Ravi A."/>
            <person name="Getino M."/>
            <person name="Pursley I."/>
            <person name="Horton D.L."/>
            <person name="Alikhan N.F."/>
            <person name="Baker D."/>
            <person name="Gharbi K."/>
            <person name="Hall N."/>
            <person name="Watson M."/>
            <person name="Adriaenssens E.M."/>
            <person name="Foster-Nyarko E."/>
            <person name="Jarju S."/>
            <person name="Secka A."/>
            <person name="Antonio M."/>
            <person name="Oren A."/>
            <person name="Chaudhuri R.R."/>
            <person name="La Ragione R."/>
            <person name="Hildebrand F."/>
            <person name="Pallen M.J."/>
        </authorList>
    </citation>
    <scope>NUCLEOTIDE SEQUENCE</scope>
    <source>
        <strain evidence="2">B3-4054</strain>
    </source>
</reference>
<dbReference type="InterPro" id="IPR011990">
    <property type="entry name" value="TPR-like_helical_dom_sf"/>
</dbReference>
<keyword evidence="1" id="KW-1133">Transmembrane helix</keyword>
<feature type="transmembrane region" description="Helical" evidence="1">
    <location>
        <begin position="43"/>
        <end position="64"/>
    </location>
</feature>
<protein>
    <recommendedName>
        <fullName evidence="4">Tetratricopeptide repeat protein</fullName>
    </recommendedName>
</protein>
<dbReference type="Gene3D" id="1.25.40.10">
    <property type="entry name" value="Tetratricopeptide repeat domain"/>
    <property type="match status" value="1"/>
</dbReference>
<reference evidence="2" key="1">
    <citation type="submission" date="2020-10" db="EMBL/GenBank/DDBJ databases">
        <authorList>
            <person name="Gilroy R."/>
        </authorList>
    </citation>
    <scope>NUCLEOTIDE SEQUENCE</scope>
    <source>
        <strain evidence="2">B3-4054</strain>
    </source>
</reference>